<gene>
    <name evidence="1" type="ORF">HMPREF0388_0114</name>
</gene>
<evidence type="ECO:0000313" key="2">
    <source>
        <dbReference type="Proteomes" id="UP000005573"/>
    </source>
</evidence>
<name>E6LW77_9ACTO</name>
<organism evidence="1 2">
    <name type="scientific">Mobiluncus curtisii ATCC 51333</name>
    <dbReference type="NCBI Taxonomy" id="887326"/>
    <lineage>
        <taxon>Bacteria</taxon>
        <taxon>Bacillati</taxon>
        <taxon>Actinomycetota</taxon>
        <taxon>Actinomycetes</taxon>
        <taxon>Actinomycetales</taxon>
        <taxon>Actinomycetaceae</taxon>
        <taxon>Mobiluncus</taxon>
    </lineage>
</organism>
<dbReference type="HOGENOM" id="CLU_3236126_0_0_11"/>
<sequence length="43" mass="5219">MLCFYLKYNHIRPETNRYWRYLGAISGDLRAELFTKFDTVNCV</sequence>
<dbReference type="AlphaFoldDB" id="E6LW77"/>
<dbReference type="EMBL" id="AEPY01000001">
    <property type="protein sequence ID" value="EFU80962.1"/>
    <property type="molecule type" value="Genomic_DNA"/>
</dbReference>
<proteinExistence type="predicted"/>
<dbReference type="Proteomes" id="UP000005573">
    <property type="component" value="Unassembled WGS sequence"/>
</dbReference>
<evidence type="ECO:0000313" key="1">
    <source>
        <dbReference type="EMBL" id="EFU80962.1"/>
    </source>
</evidence>
<comment type="caution">
    <text evidence="1">The sequence shown here is derived from an EMBL/GenBank/DDBJ whole genome shotgun (WGS) entry which is preliminary data.</text>
</comment>
<reference evidence="1 2" key="1">
    <citation type="submission" date="2010-12" db="EMBL/GenBank/DDBJ databases">
        <authorList>
            <person name="Muzny D."/>
            <person name="Qin X."/>
            <person name="Deng J."/>
            <person name="Jiang H."/>
            <person name="Liu Y."/>
            <person name="Qu J."/>
            <person name="Song X.-Z."/>
            <person name="Zhang L."/>
            <person name="Thornton R."/>
            <person name="Coyle M."/>
            <person name="Francisco L."/>
            <person name="Jackson L."/>
            <person name="Javaid M."/>
            <person name="Korchina V."/>
            <person name="Kovar C."/>
            <person name="Mata R."/>
            <person name="Mathew T."/>
            <person name="Ngo R."/>
            <person name="Nguyen L."/>
            <person name="Nguyen N."/>
            <person name="Okwuonu G."/>
            <person name="Ongeri F."/>
            <person name="Pham C."/>
            <person name="Simmons D."/>
            <person name="Wilczek-Boney K."/>
            <person name="Hale W."/>
            <person name="Jakkamsetti A."/>
            <person name="Pham P."/>
            <person name="Ruth R."/>
            <person name="San Lucas F."/>
            <person name="Warren J."/>
            <person name="Zhang J."/>
            <person name="Zhao Z."/>
            <person name="Zhou C."/>
            <person name="Zhu D."/>
            <person name="Lee S."/>
            <person name="Bess C."/>
            <person name="Blankenburg K."/>
            <person name="Forbes L."/>
            <person name="Fu Q."/>
            <person name="Gubbala S."/>
            <person name="Hirani K."/>
            <person name="Jayaseelan J.C."/>
            <person name="Lara F."/>
            <person name="Munidasa M."/>
            <person name="Palculict T."/>
            <person name="Patil S."/>
            <person name="Pu L.-L."/>
            <person name="Saada N."/>
            <person name="Tang L."/>
            <person name="Weissenberger G."/>
            <person name="Zhu Y."/>
            <person name="Hemphill L."/>
            <person name="Shang Y."/>
            <person name="Youmans B."/>
            <person name="Ayvaz T."/>
            <person name="Ross M."/>
            <person name="Santibanez J."/>
            <person name="Aqrawi P."/>
            <person name="Gross S."/>
            <person name="Joshi V."/>
            <person name="Fowler G."/>
            <person name="Nazareth L."/>
            <person name="Reid J."/>
            <person name="Worley K."/>
            <person name="Petrosino J."/>
            <person name="Highlander S."/>
            <person name="Gibbs R."/>
        </authorList>
    </citation>
    <scope>NUCLEOTIDE SEQUENCE [LARGE SCALE GENOMIC DNA]</scope>
    <source>
        <strain evidence="1 2">ATCC 51333</strain>
    </source>
</reference>
<accession>E6LW77</accession>
<protein>
    <submittedName>
        <fullName evidence="1">Uncharacterized protein</fullName>
    </submittedName>
</protein>